<evidence type="ECO:0000256" key="1">
    <source>
        <dbReference type="SAM" id="Phobius"/>
    </source>
</evidence>
<dbReference type="EMBL" id="JNVM01000031">
    <property type="protein sequence ID" value="KEQ22889.1"/>
    <property type="molecule type" value="Genomic_DNA"/>
</dbReference>
<organism evidence="2 3">
    <name type="scientific">Paenibacillus tyrfis</name>
    <dbReference type="NCBI Taxonomy" id="1501230"/>
    <lineage>
        <taxon>Bacteria</taxon>
        <taxon>Bacillati</taxon>
        <taxon>Bacillota</taxon>
        <taxon>Bacilli</taxon>
        <taxon>Bacillales</taxon>
        <taxon>Paenibacillaceae</taxon>
        <taxon>Paenibacillus</taxon>
    </lineage>
</organism>
<feature type="transmembrane region" description="Helical" evidence="1">
    <location>
        <begin position="12"/>
        <end position="30"/>
    </location>
</feature>
<evidence type="ECO:0008006" key="4">
    <source>
        <dbReference type="Google" id="ProtNLM"/>
    </source>
</evidence>
<dbReference type="eggNOG" id="ENOG5033ET1">
    <property type="taxonomic scope" value="Bacteria"/>
</dbReference>
<accession>A0A081NWR6</accession>
<evidence type="ECO:0000313" key="2">
    <source>
        <dbReference type="EMBL" id="KEQ22889.1"/>
    </source>
</evidence>
<protein>
    <recommendedName>
        <fullName evidence="4">PPE-repeat protein</fullName>
    </recommendedName>
</protein>
<dbReference type="AlphaFoldDB" id="A0A081NWR6"/>
<dbReference type="Pfam" id="PF16079">
    <property type="entry name" value="Phage_holin_5_2"/>
    <property type="match status" value="1"/>
</dbReference>
<keyword evidence="3" id="KW-1185">Reference proteome</keyword>
<reference evidence="2 3" key="1">
    <citation type="submission" date="2014-06" db="EMBL/GenBank/DDBJ databases">
        <title>Draft genome sequence of Paenibacillus sp. MSt1.</title>
        <authorList>
            <person name="Aw Y.K."/>
            <person name="Ong K.S."/>
            <person name="Gan H.M."/>
            <person name="Lee S.M."/>
        </authorList>
    </citation>
    <scope>NUCLEOTIDE SEQUENCE [LARGE SCALE GENOMIC DNA]</scope>
    <source>
        <strain evidence="2 3">MSt1</strain>
    </source>
</reference>
<gene>
    <name evidence="2" type="ORF">ET33_21330</name>
</gene>
<dbReference type="Proteomes" id="UP000028123">
    <property type="component" value="Unassembled WGS sequence"/>
</dbReference>
<keyword evidence="1" id="KW-0472">Membrane</keyword>
<dbReference type="RefSeq" id="WP_407668120.1">
    <property type="nucleotide sequence ID" value="NZ_JNVM01000031.1"/>
</dbReference>
<proteinExistence type="predicted"/>
<sequence length="93" mass="10197">MEMNWTNVMTMIDPKLIIVVVACWILGYILKQTPRVPDWSIIYIVTVVAAVFASLLIGFSAVSVLQGILCGAVAVYGNQLLKQAKKVNGDDEQ</sequence>
<keyword evidence="1" id="KW-0812">Transmembrane</keyword>
<feature type="transmembrane region" description="Helical" evidence="1">
    <location>
        <begin position="42"/>
        <end position="75"/>
    </location>
</feature>
<dbReference type="InterPro" id="IPR032111">
    <property type="entry name" value="Clostridium_phage_holin"/>
</dbReference>
<keyword evidence="1" id="KW-1133">Transmembrane helix</keyword>
<name>A0A081NWR6_9BACL</name>
<comment type="caution">
    <text evidence="2">The sequence shown here is derived from an EMBL/GenBank/DDBJ whole genome shotgun (WGS) entry which is preliminary data.</text>
</comment>
<evidence type="ECO:0000313" key="3">
    <source>
        <dbReference type="Proteomes" id="UP000028123"/>
    </source>
</evidence>